<organism evidence="4 5">
    <name type="scientific">Nonomuraea purpurea</name>
    <dbReference type="NCBI Taxonomy" id="1849276"/>
    <lineage>
        <taxon>Bacteria</taxon>
        <taxon>Bacillati</taxon>
        <taxon>Actinomycetota</taxon>
        <taxon>Actinomycetes</taxon>
        <taxon>Streptosporangiales</taxon>
        <taxon>Streptosporangiaceae</taxon>
        <taxon>Nonomuraea</taxon>
    </lineage>
</organism>
<protein>
    <submittedName>
        <fullName evidence="4">Alpha/beta fold hydrolase</fullName>
    </submittedName>
</protein>
<evidence type="ECO:0000313" key="4">
    <source>
        <dbReference type="EMBL" id="MFC4012264.1"/>
    </source>
</evidence>
<evidence type="ECO:0000313" key="5">
    <source>
        <dbReference type="Proteomes" id="UP001595851"/>
    </source>
</evidence>
<dbReference type="EMBL" id="JBHSBI010000020">
    <property type="protein sequence ID" value="MFC4012264.1"/>
    <property type="molecule type" value="Genomic_DNA"/>
</dbReference>
<dbReference type="InterPro" id="IPR000073">
    <property type="entry name" value="AB_hydrolase_1"/>
</dbReference>
<sequence>MMKTKQSRGRTSWLIIGAVVTALAEPPLAGPALAADAGRDTGLTWRDCAGQGALTGMRCAGIEVPVDWAAPDGPKIKLDLARLPATEPARRIGSVMGMPGGPGADGIEDLKRAAPGLTELRRRFDIVAYDSRARVWLNQVPPSCMQSATTLRDPRNRKEYTAQATVMTKAFNACQKADKTGLFAHLDSLSVARDLEAVRAALGEDRLSFMANSYGGVTAAAYARLFPQRIRAMYVDGVVNQVLGWPDQALRTLPGRERVFSKFTTWCAATPACALHGQDAAAVWRKLTRDADRKPIPVTSSELGKGELTGWQLRNLGFMNDPGPDNSLWLAFAESVNKARRGDGSGFADFILGNSRVWAMPGVLAMSCGDDRGYTGYAQLQKFRAQARELSPNFGGAPSQDALGCAGWPLKVVNPSRPLPTRGLPPVLGVGSTWGDYAWTDTFTKMIPGSVTVAYDAPGHALYLLGKKCPIAHATAYLTDLTLPKPGTTCPAEN</sequence>
<feature type="domain" description="Peptidase S33 tripeptidyl aminopeptidase-like C-terminal" evidence="3">
    <location>
        <begin position="394"/>
        <end position="490"/>
    </location>
</feature>
<comment type="caution">
    <text evidence="4">The sequence shown here is derived from an EMBL/GenBank/DDBJ whole genome shotgun (WGS) entry which is preliminary data.</text>
</comment>
<feature type="domain" description="AB hydrolase-1" evidence="2">
    <location>
        <begin position="187"/>
        <end position="285"/>
    </location>
</feature>
<dbReference type="InterPro" id="IPR013595">
    <property type="entry name" value="Pept_S33_TAP-like_C"/>
</dbReference>
<proteinExistence type="predicted"/>
<reference evidence="5" key="1">
    <citation type="journal article" date="2019" name="Int. J. Syst. Evol. Microbiol.">
        <title>The Global Catalogue of Microorganisms (GCM) 10K type strain sequencing project: providing services to taxonomists for standard genome sequencing and annotation.</title>
        <authorList>
            <consortium name="The Broad Institute Genomics Platform"/>
            <consortium name="The Broad Institute Genome Sequencing Center for Infectious Disease"/>
            <person name="Wu L."/>
            <person name="Ma J."/>
        </authorList>
    </citation>
    <scope>NUCLEOTIDE SEQUENCE [LARGE SCALE GENOMIC DNA]</scope>
    <source>
        <strain evidence="5">TBRC 1276</strain>
    </source>
</reference>
<dbReference type="Gene3D" id="3.40.50.1820">
    <property type="entry name" value="alpha/beta hydrolase"/>
    <property type="match status" value="1"/>
</dbReference>
<keyword evidence="1" id="KW-0732">Signal</keyword>
<dbReference type="InterPro" id="IPR029058">
    <property type="entry name" value="AB_hydrolase_fold"/>
</dbReference>
<evidence type="ECO:0000259" key="3">
    <source>
        <dbReference type="Pfam" id="PF08386"/>
    </source>
</evidence>
<evidence type="ECO:0000256" key="1">
    <source>
        <dbReference type="SAM" id="SignalP"/>
    </source>
</evidence>
<dbReference type="GO" id="GO:0016787">
    <property type="term" value="F:hydrolase activity"/>
    <property type="evidence" value="ECO:0007669"/>
    <property type="project" value="UniProtKB-KW"/>
</dbReference>
<feature type="chain" id="PRO_5046163159" evidence="1">
    <location>
        <begin position="25"/>
        <end position="494"/>
    </location>
</feature>
<dbReference type="Pfam" id="PF00561">
    <property type="entry name" value="Abhydrolase_1"/>
    <property type="match status" value="1"/>
</dbReference>
<dbReference type="Pfam" id="PF08386">
    <property type="entry name" value="Abhydrolase_4"/>
    <property type="match status" value="1"/>
</dbReference>
<accession>A0ABV8GH54</accession>
<name>A0ABV8GH54_9ACTN</name>
<gene>
    <name evidence="4" type="ORF">ACFOY2_33870</name>
</gene>
<keyword evidence="4" id="KW-0378">Hydrolase</keyword>
<keyword evidence="5" id="KW-1185">Reference proteome</keyword>
<dbReference type="SUPFAM" id="SSF53474">
    <property type="entry name" value="alpha/beta-Hydrolases"/>
    <property type="match status" value="1"/>
</dbReference>
<dbReference type="RefSeq" id="WP_379532182.1">
    <property type="nucleotide sequence ID" value="NZ_JBHSBI010000020.1"/>
</dbReference>
<feature type="signal peptide" evidence="1">
    <location>
        <begin position="1"/>
        <end position="24"/>
    </location>
</feature>
<dbReference type="Proteomes" id="UP001595851">
    <property type="component" value="Unassembled WGS sequence"/>
</dbReference>
<evidence type="ECO:0000259" key="2">
    <source>
        <dbReference type="Pfam" id="PF00561"/>
    </source>
</evidence>